<dbReference type="GO" id="GO:0006627">
    <property type="term" value="P:protein processing involved in protein targeting to mitochondrion"/>
    <property type="evidence" value="ECO:0007669"/>
    <property type="project" value="InterPro"/>
</dbReference>
<accession>A0A286UNW7</accession>
<proteinExistence type="inferred from homology"/>
<keyword evidence="3 11" id="KW-0645">Protease</keyword>
<evidence type="ECO:0000256" key="10">
    <source>
        <dbReference type="PIRSR" id="PIRSR600223-1"/>
    </source>
</evidence>
<sequence>MQHGTRLLRNSWKVISLASIAVMFSQHGFTLKQITGRSMQPTLNPEPCIWKDVVLFNRFTVFARDDLGIKRGDIVTLRSPVNPNETVVKRVIALPGETVYTLPPYPKERIQVPEGYIWVEGDEPFWTLDSNSWGPVPLALVDAKLTYIIWPLNRFGPLKPTKVRDPSVPRIPLGSDPAWKRQIAEIQQDQWLHGRTK</sequence>
<comment type="caution">
    <text evidence="13">The sequence shown here is derived from an EMBL/GenBank/DDBJ whole genome shotgun (WGS) entry which is preliminary data.</text>
</comment>
<dbReference type="Gene3D" id="2.10.109.10">
    <property type="entry name" value="Umud Fragment, subunit A"/>
    <property type="match status" value="1"/>
</dbReference>
<dbReference type="OrthoDB" id="308440at2759"/>
<keyword evidence="7" id="KW-1133">Transmembrane helix</keyword>
<feature type="active site" evidence="10">
    <location>
        <position position="38"/>
    </location>
</feature>
<dbReference type="InterPro" id="IPR000223">
    <property type="entry name" value="Pept_S26A_signal_pept_1"/>
</dbReference>
<keyword evidence="8 11" id="KW-0496">Mitochondrion</keyword>
<dbReference type="SUPFAM" id="SSF51306">
    <property type="entry name" value="LexA/Signal peptidase"/>
    <property type="match status" value="1"/>
</dbReference>
<dbReference type="EMBL" id="NBII01000003">
    <property type="protein sequence ID" value="PAV21204.1"/>
    <property type="molecule type" value="Genomic_DNA"/>
</dbReference>
<dbReference type="AlphaFoldDB" id="A0A286UNW7"/>
<feature type="domain" description="Peptidase S26" evidence="12">
    <location>
        <begin position="15"/>
        <end position="99"/>
    </location>
</feature>
<evidence type="ECO:0000256" key="3">
    <source>
        <dbReference type="ARBA" id="ARBA00022670"/>
    </source>
</evidence>
<evidence type="ECO:0000256" key="6">
    <source>
        <dbReference type="ARBA" id="ARBA00022801"/>
    </source>
</evidence>
<evidence type="ECO:0000256" key="11">
    <source>
        <dbReference type="RuleBase" id="RU362041"/>
    </source>
</evidence>
<dbReference type="Proteomes" id="UP000217199">
    <property type="component" value="Unassembled WGS sequence"/>
</dbReference>
<dbReference type="GO" id="GO:0006465">
    <property type="term" value="P:signal peptide processing"/>
    <property type="evidence" value="ECO:0007669"/>
    <property type="project" value="InterPro"/>
</dbReference>
<dbReference type="InParanoid" id="A0A286UNW7"/>
<evidence type="ECO:0000313" key="13">
    <source>
        <dbReference type="EMBL" id="PAV21204.1"/>
    </source>
</evidence>
<reference evidence="13 14" key="1">
    <citation type="journal article" date="2017" name="Mol. Ecol.">
        <title>Comparative and population genomic landscape of Phellinus noxius: A hypervariable fungus causing root rot in trees.</title>
        <authorList>
            <person name="Chung C.L."/>
            <person name="Lee T.J."/>
            <person name="Akiba M."/>
            <person name="Lee H.H."/>
            <person name="Kuo T.H."/>
            <person name="Liu D."/>
            <person name="Ke H.M."/>
            <person name="Yokoi T."/>
            <person name="Roa M.B."/>
            <person name="Lu M.J."/>
            <person name="Chang Y.Y."/>
            <person name="Ann P.J."/>
            <person name="Tsai J.N."/>
            <person name="Chen C.Y."/>
            <person name="Tzean S.S."/>
            <person name="Ota Y."/>
            <person name="Hattori T."/>
            <person name="Sahashi N."/>
            <person name="Liou R.F."/>
            <person name="Kikuchi T."/>
            <person name="Tsai I.J."/>
        </authorList>
    </citation>
    <scope>NUCLEOTIDE SEQUENCE [LARGE SCALE GENOMIC DNA]</scope>
    <source>
        <strain evidence="13 14">FFPRI411160</strain>
    </source>
</reference>
<dbReference type="STRING" id="2282107.A0A286UNW7"/>
<dbReference type="GO" id="GO:0004252">
    <property type="term" value="F:serine-type endopeptidase activity"/>
    <property type="evidence" value="ECO:0007669"/>
    <property type="project" value="InterPro"/>
</dbReference>
<dbReference type="NCBIfam" id="TIGR02227">
    <property type="entry name" value="sigpep_I_bact"/>
    <property type="match status" value="1"/>
</dbReference>
<evidence type="ECO:0000256" key="9">
    <source>
        <dbReference type="ARBA" id="ARBA00023136"/>
    </source>
</evidence>
<dbReference type="CDD" id="cd06530">
    <property type="entry name" value="S26_SPase_I"/>
    <property type="match status" value="1"/>
</dbReference>
<evidence type="ECO:0000256" key="1">
    <source>
        <dbReference type="ARBA" id="ARBA00004434"/>
    </source>
</evidence>
<dbReference type="GO" id="GO:0042720">
    <property type="term" value="C:mitochondrial inner membrane peptidase complex"/>
    <property type="evidence" value="ECO:0007669"/>
    <property type="project" value="InterPro"/>
</dbReference>
<protein>
    <recommendedName>
        <fullName evidence="11">Mitochondrial inner membrane protease subunit</fullName>
        <ecNumber evidence="11">3.4.21.-</ecNumber>
    </recommendedName>
</protein>
<name>A0A286UNW7_9AGAM</name>
<evidence type="ECO:0000256" key="7">
    <source>
        <dbReference type="ARBA" id="ARBA00022989"/>
    </source>
</evidence>
<evidence type="ECO:0000313" key="14">
    <source>
        <dbReference type="Proteomes" id="UP000217199"/>
    </source>
</evidence>
<dbReference type="FunCoup" id="A0A286UNW7">
    <property type="interactions" value="305"/>
</dbReference>
<comment type="subcellular location">
    <subcellularLocation>
        <location evidence="1">Mitochondrion inner membrane</location>
        <topology evidence="1">Single-pass membrane protein</topology>
    </subcellularLocation>
</comment>
<evidence type="ECO:0000256" key="4">
    <source>
        <dbReference type="ARBA" id="ARBA00022692"/>
    </source>
</evidence>
<keyword evidence="4" id="KW-0812">Transmembrane</keyword>
<dbReference type="Pfam" id="PF10502">
    <property type="entry name" value="Peptidase_S26"/>
    <property type="match status" value="1"/>
</dbReference>
<organism evidence="13 14">
    <name type="scientific">Pyrrhoderma noxium</name>
    <dbReference type="NCBI Taxonomy" id="2282107"/>
    <lineage>
        <taxon>Eukaryota</taxon>
        <taxon>Fungi</taxon>
        <taxon>Dikarya</taxon>
        <taxon>Basidiomycota</taxon>
        <taxon>Agaricomycotina</taxon>
        <taxon>Agaricomycetes</taxon>
        <taxon>Hymenochaetales</taxon>
        <taxon>Hymenochaetaceae</taxon>
        <taxon>Pyrrhoderma</taxon>
    </lineage>
</organism>
<dbReference type="InterPro" id="IPR037730">
    <property type="entry name" value="IMP2"/>
</dbReference>
<comment type="similarity">
    <text evidence="2">Belongs to the peptidase S26 family. IMP2 subfamily.</text>
</comment>
<dbReference type="InterPro" id="IPR019533">
    <property type="entry name" value="Peptidase_S26"/>
</dbReference>
<keyword evidence="9" id="KW-0472">Membrane</keyword>
<dbReference type="EC" id="3.4.21.-" evidence="11"/>
<dbReference type="PANTHER" id="PTHR46041:SF2">
    <property type="entry name" value="MITOCHONDRIAL INNER MEMBRANE PROTEASE SUBUNIT 2"/>
    <property type="match status" value="1"/>
</dbReference>
<evidence type="ECO:0000256" key="8">
    <source>
        <dbReference type="ARBA" id="ARBA00023128"/>
    </source>
</evidence>
<keyword evidence="6 11" id="KW-0378">Hydrolase</keyword>
<evidence type="ECO:0000256" key="5">
    <source>
        <dbReference type="ARBA" id="ARBA00022792"/>
    </source>
</evidence>
<feature type="active site" evidence="10">
    <location>
        <position position="89"/>
    </location>
</feature>
<dbReference type="PANTHER" id="PTHR46041">
    <property type="entry name" value="MITOCHONDRIAL INNER MEMBRANE PROTEASE SUBUNIT 2"/>
    <property type="match status" value="1"/>
</dbReference>
<evidence type="ECO:0000259" key="12">
    <source>
        <dbReference type="Pfam" id="PF10502"/>
    </source>
</evidence>
<dbReference type="InterPro" id="IPR036286">
    <property type="entry name" value="LexA/Signal_pep-like_sf"/>
</dbReference>
<gene>
    <name evidence="13" type="ORF">PNOK_0383100</name>
</gene>
<dbReference type="PRINTS" id="PR00727">
    <property type="entry name" value="LEADERPTASE"/>
</dbReference>
<keyword evidence="14" id="KW-1185">Reference proteome</keyword>
<keyword evidence="5 11" id="KW-0999">Mitochondrion inner membrane</keyword>
<evidence type="ECO:0000256" key="2">
    <source>
        <dbReference type="ARBA" id="ARBA00007066"/>
    </source>
</evidence>